<proteinExistence type="predicted"/>
<name>A0AA39U9Y2_9AGAR</name>
<dbReference type="EMBL" id="JAUEPU010000095">
    <property type="protein sequence ID" value="KAK0478618.1"/>
    <property type="molecule type" value="Genomic_DNA"/>
</dbReference>
<evidence type="ECO:0000256" key="2">
    <source>
        <dbReference type="SAM" id="Phobius"/>
    </source>
</evidence>
<feature type="region of interest" description="Disordered" evidence="1">
    <location>
        <begin position="57"/>
        <end position="77"/>
    </location>
</feature>
<gene>
    <name evidence="3" type="ORF">EDD18DRAFT_1114146</name>
</gene>
<dbReference type="AlphaFoldDB" id="A0AA39U9Y2"/>
<evidence type="ECO:0000313" key="4">
    <source>
        <dbReference type="Proteomes" id="UP001175228"/>
    </source>
</evidence>
<protein>
    <submittedName>
        <fullName evidence="3">Uncharacterized protein</fullName>
    </submittedName>
</protein>
<feature type="transmembrane region" description="Helical" evidence="2">
    <location>
        <begin position="150"/>
        <end position="170"/>
    </location>
</feature>
<organism evidence="3 4">
    <name type="scientific">Armillaria luteobubalina</name>
    <dbReference type="NCBI Taxonomy" id="153913"/>
    <lineage>
        <taxon>Eukaryota</taxon>
        <taxon>Fungi</taxon>
        <taxon>Dikarya</taxon>
        <taxon>Basidiomycota</taxon>
        <taxon>Agaricomycotina</taxon>
        <taxon>Agaricomycetes</taxon>
        <taxon>Agaricomycetidae</taxon>
        <taxon>Agaricales</taxon>
        <taxon>Marasmiineae</taxon>
        <taxon>Physalacriaceae</taxon>
        <taxon>Armillaria</taxon>
    </lineage>
</organism>
<dbReference type="Proteomes" id="UP001175228">
    <property type="component" value="Unassembled WGS sequence"/>
</dbReference>
<reference evidence="3" key="1">
    <citation type="submission" date="2023-06" db="EMBL/GenBank/DDBJ databases">
        <authorList>
            <consortium name="Lawrence Berkeley National Laboratory"/>
            <person name="Ahrendt S."/>
            <person name="Sahu N."/>
            <person name="Indic B."/>
            <person name="Wong-Bajracharya J."/>
            <person name="Merenyi Z."/>
            <person name="Ke H.-M."/>
            <person name="Monk M."/>
            <person name="Kocsube S."/>
            <person name="Drula E."/>
            <person name="Lipzen A."/>
            <person name="Balint B."/>
            <person name="Henrissat B."/>
            <person name="Andreopoulos B."/>
            <person name="Martin F.M."/>
            <person name="Harder C.B."/>
            <person name="Rigling D."/>
            <person name="Ford K.L."/>
            <person name="Foster G.D."/>
            <person name="Pangilinan J."/>
            <person name="Papanicolaou A."/>
            <person name="Barry K."/>
            <person name="LaButti K."/>
            <person name="Viragh M."/>
            <person name="Koriabine M."/>
            <person name="Yan M."/>
            <person name="Riley R."/>
            <person name="Champramary S."/>
            <person name="Plett K.L."/>
            <person name="Tsai I.J."/>
            <person name="Slot J."/>
            <person name="Sipos G."/>
            <person name="Plett J."/>
            <person name="Nagy L.G."/>
            <person name="Grigoriev I.V."/>
        </authorList>
    </citation>
    <scope>NUCLEOTIDE SEQUENCE</scope>
    <source>
        <strain evidence="3">HWK02</strain>
    </source>
</reference>
<evidence type="ECO:0000256" key="1">
    <source>
        <dbReference type="SAM" id="MobiDB-lite"/>
    </source>
</evidence>
<comment type="caution">
    <text evidence="3">The sequence shown here is derived from an EMBL/GenBank/DDBJ whole genome shotgun (WGS) entry which is preliminary data.</text>
</comment>
<sequence>MNLDKWVKLVTIQDDELHHKCKEGVKYMCKAMAAMITDGTMQAPKHLHMDPVMTTTTTSTSIANPKQPRCVNSAPPNSSTFTDKYQSHLRDDECTVLVANDGCFACRDIDIPHEEQGYGKCKGRLPPAAGYEMCMAEWVIKCHTDKAKGLLLFTIMVVSSVPVPLMLTVAPAPAPIVPATPVTPVAAVEVLGMTAWPIAATTSMNASLILEAHNKDGSIADTNLSDDSVRIMPIGGSEVECTLWSPRNARGLGKAISNVTPGSKP</sequence>
<keyword evidence="2" id="KW-0812">Transmembrane</keyword>
<keyword evidence="2" id="KW-0472">Membrane</keyword>
<keyword evidence="4" id="KW-1185">Reference proteome</keyword>
<evidence type="ECO:0000313" key="3">
    <source>
        <dbReference type="EMBL" id="KAK0478618.1"/>
    </source>
</evidence>
<keyword evidence="2" id="KW-1133">Transmembrane helix</keyword>
<accession>A0AA39U9Y2</accession>